<feature type="region of interest" description="Disordered" evidence="1">
    <location>
        <begin position="1"/>
        <end position="70"/>
    </location>
</feature>
<feature type="compositionally biased region" description="Low complexity" evidence="1">
    <location>
        <begin position="214"/>
        <end position="231"/>
    </location>
</feature>
<proteinExistence type="predicted"/>
<feature type="compositionally biased region" description="Basic and acidic residues" evidence="1">
    <location>
        <begin position="172"/>
        <end position="182"/>
    </location>
</feature>
<feature type="compositionally biased region" description="Basic and acidic residues" evidence="1">
    <location>
        <begin position="234"/>
        <end position="247"/>
    </location>
</feature>
<evidence type="ECO:0000313" key="3">
    <source>
        <dbReference type="Proteomes" id="UP001281410"/>
    </source>
</evidence>
<organism evidence="2 3">
    <name type="scientific">Dipteronia sinensis</name>
    <dbReference type="NCBI Taxonomy" id="43782"/>
    <lineage>
        <taxon>Eukaryota</taxon>
        <taxon>Viridiplantae</taxon>
        <taxon>Streptophyta</taxon>
        <taxon>Embryophyta</taxon>
        <taxon>Tracheophyta</taxon>
        <taxon>Spermatophyta</taxon>
        <taxon>Magnoliopsida</taxon>
        <taxon>eudicotyledons</taxon>
        <taxon>Gunneridae</taxon>
        <taxon>Pentapetalae</taxon>
        <taxon>rosids</taxon>
        <taxon>malvids</taxon>
        <taxon>Sapindales</taxon>
        <taxon>Sapindaceae</taxon>
        <taxon>Hippocastanoideae</taxon>
        <taxon>Acereae</taxon>
        <taxon>Dipteronia</taxon>
    </lineage>
</organism>
<protein>
    <submittedName>
        <fullName evidence="2">Uncharacterized protein</fullName>
    </submittedName>
</protein>
<feature type="region of interest" description="Disordered" evidence="1">
    <location>
        <begin position="172"/>
        <end position="247"/>
    </location>
</feature>
<name>A0AAE0A2R4_9ROSI</name>
<comment type="caution">
    <text evidence="2">The sequence shown here is derived from an EMBL/GenBank/DDBJ whole genome shotgun (WGS) entry which is preliminary data.</text>
</comment>
<dbReference type="Proteomes" id="UP001281410">
    <property type="component" value="Unassembled WGS sequence"/>
</dbReference>
<feature type="compositionally biased region" description="Acidic residues" evidence="1">
    <location>
        <begin position="1"/>
        <end position="13"/>
    </location>
</feature>
<evidence type="ECO:0000313" key="2">
    <source>
        <dbReference type="EMBL" id="KAK3199579.1"/>
    </source>
</evidence>
<feature type="region of interest" description="Disordered" evidence="1">
    <location>
        <begin position="101"/>
        <end position="160"/>
    </location>
</feature>
<feature type="compositionally biased region" description="Basic and acidic residues" evidence="1">
    <location>
        <begin position="20"/>
        <end position="31"/>
    </location>
</feature>
<dbReference type="AlphaFoldDB" id="A0AAE0A2R4"/>
<sequence>MEEIQEQVYDEDLQANSWNHHREPKEREHPRHPIVAKSEQMRVPPAVSTPAVSNPNNNPNPNPPVSTSQLPMVSKIKRQALMGNNNVANSEEIQEQVYDEDLQASSWNHHREPKERGHPRHPIVAKSEQMRVPPAVSTPAVSNPNLNPNPNPPVSTSQFPEVPVVEKIEVAMETKKVKKGDASDEDVDIGDEMPMSSFPPVEIEDTGHNNNNASSSSSSSGSSSSDSSSSSECSDEHLKRKCRCADC</sequence>
<gene>
    <name evidence="2" type="ORF">Dsin_022994</name>
</gene>
<evidence type="ECO:0000256" key="1">
    <source>
        <dbReference type="SAM" id="MobiDB-lite"/>
    </source>
</evidence>
<reference evidence="2" key="1">
    <citation type="journal article" date="2023" name="Plant J.">
        <title>Genome sequences and population genomics provide insights into the demographic history, inbreeding, and mutation load of two 'living fossil' tree species of Dipteronia.</title>
        <authorList>
            <person name="Feng Y."/>
            <person name="Comes H.P."/>
            <person name="Chen J."/>
            <person name="Zhu S."/>
            <person name="Lu R."/>
            <person name="Zhang X."/>
            <person name="Li P."/>
            <person name="Qiu J."/>
            <person name="Olsen K.M."/>
            <person name="Qiu Y."/>
        </authorList>
    </citation>
    <scope>NUCLEOTIDE SEQUENCE</scope>
    <source>
        <strain evidence="2">NBL</strain>
    </source>
</reference>
<accession>A0AAE0A2R4</accession>
<keyword evidence="3" id="KW-1185">Reference proteome</keyword>
<dbReference type="EMBL" id="JANJYJ010000007">
    <property type="protein sequence ID" value="KAK3199579.1"/>
    <property type="molecule type" value="Genomic_DNA"/>
</dbReference>